<evidence type="ECO:0000313" key="1">
    <source>
        <dbReference type="EMBL" id="ERT04289.1"/>
    </source>
</evidence>
<reference evidence="1 2" key="1">
    <citation type="journal article" date="2013" name="Front. Microbiol.">
        <title>Comparative genomic analyses of the cyanobacterium, Lyngbya aestuarii BL J, a powerful hydrogen producer.</title>
        <authorList>
            <person name="Kothari A."/>
            <person name="Vaughn M."/>
            <person name="Garcia-Pichel F."/>
        </authorList>
    </citation>
    <scope>NUCLEOTIDE SEQUENCE [LARGE SCALE GENOMIC DNA]</scope>
    <source>
        <strain evidence="1 2">BL J</strain>
    </source>
</reference>
<gene>
    <name evidence="1" type="ORF">M595_5759</name>
</gene>
<keyword evidence="2" id="KW-1185">Reference proteome</keyword>
<protein>
    <submittedName>
        <fullName evidence="1">Phage Gp37/Gp68 family protein</fullName>
    </submittedName>
</protein>
<dbReference type="Pfam" id="PF07505">
    <property type="entry name" value="DUF5131"/>
    <property type="match status" value="1"/>
</dbReference>
<dbReference type="InterPro" id="IPR011101">
    <property type="entry name" value="DUF5131"/>
</dbReference>
<dbReference type="AlphaFoldDB" id="U7Q8Z0"/>
<dbReference type="EMBL" id="AUZM01000107">
    <property type="protein sequence ID" value="ERT04289.1"/>
    <property type="molecule type" value="Genomic_DNA"/>
</dbReference>
<organism evidence="1 2">
    <name type="scientific">Lyngbya aestuarii BL J</name>
    <dbReference type="NCBI Taxonomy" id="1348334"/>
    <lineage>
        <taxon>Bacteria</taxon>
        <taxon>Bacillati</taxon>
        <taxon>Cyanobacteriota</taxon>
        <taxon>Cyanophyceae</taxon>
        <taxon>Oscillatoriophycideae</taxon>
        <taxon>Oscillatoriales</taxon>
        <taxon>Microcoleaceae</taxon>
        <taxon>Lyngbya</taxon>
    </lineage>
</organism>
<evidence type="ECO:0000313" key="2">
    <source>
        <dbReference type="Proteomes" id="UP000017127"/>
    </source>
</evidence>
<dbReference type="Proteomes" id="UP000017127">
    <property type="component" value="Unassembled WGS sequence"/>
</dbReference>
<comment type="caution">
    <text evidence="1">The sequence shown here is derived from an EMBL/GenBank/DDBJ whole genome shotgun (WGS) entry which is preliminary data.</text>
</comment>
<proteinExistence type="predicted"/>
<sequence>MSKIQWTNETWNPIVGCSKISEGCVNCYAESLAKAPRLQKFEQYQKVSDWDGTVEFVESQLYKPLSWKTPKKIFVCSMGDLFHEDVNFEWIDKIMAIMCHCKHHTFQVLTKRPDRAVFYFNDHLPNIGLRWFALGENVAVTFKSQTPLPNIWIGVSVENQARANERIPLLYQIPAKVKFLSCEPLLEPLELLSSIPVEIDELIDNEQQIYLNDFVDWVIVGGESGSKARPCYYDWILRVVQDCKALTIPVFVKQLGSNFIHSNEAFKHKTKFKHSKKGNIEEFPNSLKVRQFPQF</sequence>
<accession>U7Q8Z0</accession>
<name>U7Q8Z0_9CYAN</name>